<accession>A0ACB8VS94</accession>
<comment type="caution">
    <text evidence="1">The sequence shown here is derived from an EMBL/GenBank/DDBJ whole genome shotgun (WGS) entry which is preliminary data.</text>
</comment>
<evidence type="ECO:0000313" key="1">
    <source>
        <dbReference type="EMBL" id="KAI3358557.1"/>
    </source>
</evidence>
<reference evidence="1" key="1">
    <citation type="submission" date="2022-04" db="EMBL/GenBank/DDBJ databases">
        <title>Jade perch genome.</title>
        <authorList>
            <person name="Chao B."/>
        </authorList>
    </citation>
    <scope>NUCLEOTIDE SEQUENCE</scope>
    <source>
        <strain evidence="1">CB-2022</strain>
    </source>
</reference>
<sequence length="1681" mass="190948">ELKRPDLVTWDTQSIVTQGGKIIRAKAEIIERQDGRGSPSAMTKKRAEGKLNISRVPQRQRQNRDRNFPQSSTQQDVPSQLPRLMDYQNDSPRGRYPQGYPNKSPIHPEDSYRDRRTYEPGDTVSHDCMKEEQRRTDYRENDTHRREYMDPDYRRQYDKDYVENPQRRAALEHCSVSRYDSREEMSHGQPQPVEAYPEEAPPYRRSYSERDPLKEFYSEEVRRGRVCSAENQPSQPGYPEGDDQGWSLDREPGRHDSMYREGRQELTEPEAKWRSSPTPMENDRSRDLLFNIIRDYCHESRGQYQEDAVADPGPSRTGPSTSQRRVEVNRTMSDIPEPFRRFLKGASNDEGHVKRKRKSRFSDATAEEVATTKEMFSDEFGPPNPKFGGRLRPAGAPVRPEVHGSQHPDLYGESQSARHAESYQRGGSESGSVFDLLKNIEIENEEEAEYLKSKICSLLKEFKSKKSEKAMQNSQGRAVSSNDYNSLQPDPEPSLRHQYDIRKDSDHRRTEGRYFKEDHRGRGWNQHEHISDEQLQEHHRPVHREPRHSNRGRYEGKFNNMFLGGLSLRHHMLPIQMSQQVIPKGFKNPCALVTTDLLRRSFWTLTPLHLPSTWNEDPGWTGALGTPTTWTKSPPPSWNLWQGNNLLEFCKLHTHGRSFTMKGTGRMSADAFGAGGSDAQQTLQSFWPRVMEEIRNLTVKDFRVQELPLARIKKIMKLDEDVKMISAEAPVLFAKAAQIFITELTLRAWIHTEDNKRRTLQRNDIAMAITKFDQFDFLIDIVPRDDLKPPKRQEEMRQSVAPAEPVQYYFTLAQQPGAVQVQGTQQAQQPGAQTATTIQPGQIIITQPQQGQSAPVAMQVSEGQQVQIVQAAAAQGQAQTAQAQGQTMQVMQQIITNTGEIQQIPVQLNTGQLQYIRLAQPVSGAQVVQGQIQDSCQHSADPGPIMLGSPSNNGGIRMLVPPAPSDDRRVEFVALTAVHMERSEPSTPERGHPSHRTGLLGTPLPGPPGPRANSSASSKRFRKLQNCLYNVLERPRGCAFIYHAFILLSQKKKKKKEEEEGFPAGVQLLGVVRVLHHPRPPEVCQPRPLHPGVCDDCGVWVRVLHQDLGGRLLLQIYRGWQGRLRFARKPFCVIDFIVFVASLAVIAAGTQGNIFATSALRSMRFLQILRMVRMDRRGGTWKLLGSVVYAHSKELITAWYIGFLVLIFASFLVYLAEKDNNSDFNTYADSLWWGTITLTTIGYGDKTPRTWQGRLLAAGFALLGVSFFALPAGILGSGFALKVQEQHRQKHFEKRRMPAANLIQAAWRLYSTDAKHSYLTATWYFYDSMLPSFRELTLLFSHLQRQRNNKKVLHNSYHTLLSGLRPYSSPYLSGDSQLLSKKRGLFRIHAGRKQRYPRQQACARGTLKPQINNSTPALPLTHTSCSSCLKHSKLCGLASPLPPGSNVRRSPSQENVPEATSPGKVQKSWSFNDRTRFRTSLRLKPRPPVDVEGVGEDNVEDKPYCDVAMEEVIPAVKTLIRAVRILKFLVAKRKFKETLRPYDVKDVIEQYSAGHLDMLGRIKSLQMRVDQIIGRGAVQPDKKARPEKGEKTPPELDPLDELSMMGRVVKVEKQVQSIENKLDLLLNFYSQCLKKGSSHFTLSSLLDPDLTSDYHSPTDQRDLFPSANTLNISQSESGNLE</sequence>
<feature type="non-terminal residue" evidence="1">
    <location>
        <position position="1"/>
    </location>
</feature>
<proteinExistence type="predicted"/>
<keyword evidence="2" id="KW-1185">Reference proteome</keyword>
<protein>
    <submittedName>
        <fullName evidence="1">Uncharacterized protein</fullName>
    </submittedName>
</protein>
<dbReference type="EMBL" id="CM041548">
    <property type="protein sequence ID" value="KAI3358557.1"/>
    <property type="molecule type" value="Genomic_DNA"/>
</dbReference>
<gene>
    <name evidence="1" type="ORF">L3Q82_014975</name>
</gene>
<name>A0ACB8VS94_9TELE</name>
<evidence type="ECO:0000313" key="2">
    <source>
        <dbReference type="Proteomes" id="UP000831701"/>
    </source>
</evidence>
<dbReference type="Proteomes" id="UP000831701">
    <property type="component" value="Chromosome 18"/>
</dbReference>
<organism evidence="1 2">
    <name type="scientific">Scortum barcoo</name>
    <name type="common">barcoo grunter</name>
    <dbReference type="NCBI Taxonomy" id="214431"/>
    <lineage>
        <taxon>Eukaryota</taxon>
        <taxon>Metazoa</taxon>
        <taxon>Chordata</taxon>
        <taxon>Craniata</taxon>
        <taxon>Vertebrata</taxon>
        <taxon>Euteleostomi</taxon>
        <taxon>Actinopterygii</taxon>
        <taxon>Neopterygii</taxon>
        <taxon>Teleostei</taxon>
        <taxon>Neoteleostei</taxon>
        <taxon>Acanthomorphata</taxon>
        <taxon>Eupercaria</taxon>
        <taxon>Centrarchiformes</taxon>
        <taxon>Terapontoidei</taxon>
        <taxon>Terapontidae</taxon>
        <taxon>Scortum</taxon>
    </lineage>
</organism>